<keyword evidence="16 25" id="KW-0472">Membrane</keyword>
<dbReference type="GO" id="GO:0019866">
    <property type="term" value="C:organelle inner membrane"/>
    <property type="evidence" value="ECO:0007669"/>
    <property type="project" value="InterPro"/>
</dbReference>
<evidence type="ECO:0000259" key="26">
    <source>
        <dbReference type="PROSITE" id="PS51093"/>
    </source>
</evidence>
<dbReference type="Proteomes" id="UP000502005">
    <property type="component" value="Chromosome"/>
</dbReference>
<reference evidence="29 30" key="1">
    <citation type="submission" date="2017-11" db="EMBL/GenBank/DDBJ databases">
        <title>Genome sequence of Pantoea cypripedii NE1.</title>
        <authorList>
            <person name="Nascimento F.X."/>
        </authorList>
    </citation>
    <scope>NUCLEOTIDE SEQUENCE [LARGE SCALE GENOMIC DNA]</scope>
    <source>
        <strain evidence="29 30">NE1</strain>
    </source>
</reference>
<dbReference type="PROSITE" id="PS51103">
    <property type="entry name" value="PTS_EIIC_TYPE_1"/>
    <property type="match status" value="1"/>
</dbReference>
<evidence type="ECO:0000256" key="18">
    <source>
        <dbReference type="ARBA" id="ARBA00037252"/>
    </source>
</evidence>
<dbReference type="NCBIfam" id="TIGR00830">
    <property type="entry name" value="PTBA"/>
    <property type="match status" value="1"/>
</dbReference>
<dbReference type="PANTHER" id="PTHR30009:SF4">
    <property type="entry name" value="PTS SYSTEM N-ACETYLGLUCOSAMINE-SPECIFIC EIICBA COMPONENT"/>
    <property type="match status" value="1"/>
</dbReference>
<dbReference type="InterPro" id="IPR003352">
    <property type="entry name" value="PTS_EIIC"/>
</dbReference>
<dbReference type="FunFam" id="3.30.1360.60:FF:000001">
    <property type="entry name" value="PTS system glucose-specific IIBC component PtsG"/>
    <property type="match status" value="1"/>
</dbReference>
<evidence type="ECO:0000256" key="7">
    <source>
        <dbReference type="ARBA" id="ARBA00022519"/>
    </source>
</evidence>
<dbReference type="CDD" id="cd00212">
    <property type="entry name" value="PTS_IIB_glc"/>
    <property type="match status" value="1"/>
</dbReference>
<comment type="subcellular location">
    <subcellularLocation>
        <location evidence="2">Cell membrane</location>
        <topology evidence="2">Multi-pass membrane protein</topology>
    </subcellularLocation>
</comment>
<feature type="transmembrane region" description="Helical" evidence="25">
    <location>
        <begin position="82"/>
        <end position="106"/>
    </location>
</feature>
<feature type="domain" description="PTS EIIC type-1" evidence="28">
    <location>
        <begin position="1"/>
        <end position="394"/>
    </location>
</feature>
<organism evidence="29 30">
    <name type="scientific">Pantoea cypripedii</name>
    <name type="common">Pectobacterium cypripedii</name>
    <name type="synonym">Erwinia cypripedii</name>
    <dbReference type="NCBI Taxonomy" id="55209"/>
    <lineage>
        <taxon>Bacteria</taxon>
        <taxon>Pseudomonadati</taxon>
        <taxon>Pseudomonadota</taxon>
        <taxon>Gammaproteobacteria</taxon>
        <taxon>Enterobacterales</taxon>
        <taxon>Erwiniaceae</taxon>
        <taxon>Pantoea</taxon>
    </lineage>
</organism>
<evidence type="ECO:0000256" key="20">
    <source>
        <dbReference type="ARBA" id="ARBA00042296"/>
    </source>
</evidence>
<feature type="transmembrane region" description="Helical" evidence="25">
    <location>
        <begin position="46"/>
        <end position="70"/>
    </location>
</feature>
<dbReference type="PROSITE" id="PS51098">
    <property type="entry name" value="PTS_EIIB_TYPE_1"/>
    <property type="match status" value="1"/>
</dbReference>
<dbReference type="EMBL" id="CP024768">
    <property type="protein sequence ID" value="QGY28396.1"/>
    <property type="molecule type" value="Genomic_DNA"/>
</dbReference>
<name>A0A6B9G8G3_PANCY</name>
<feature type="domain" description="PTS EIIA type-1" evidence="26">
    <location>
        <begin position="547"/>
        <end position="651"/>
    </location>
</feature>
<dbReference type="InterPro" id="IPR011055">
    <property type="entry name" value="Dup_hybrid_motif"/>
</dbReference>
<feature type="transmembrane region" description="Helical" evidence="25">
    <location>
        <begin position="12"/>
        <end position="34"/>
    </location>
</feature>
<keyword evidence="13" id="KW-0418">Kinase</keyword>
<keyword evidence="12 25" id="KW-0812">Transmembrane</keyword>
<dbReference type="InterPro" id="IPR050429">
    <property type="entry name" value="PTS_Glucose_EIICBA"/>
</dbReference>
<evidence type="ECO:0000256" key="6">
    <source>
        <dbReference type="ARBA" id="ARBA00022475"/>
    </source>
</evidence>
<dbReference type="PROSITE" id="PS51093">
    <property type="entry name" value="PTS_EIIA_TYPE_1"/>
    <property type="match status" value="1"/>
</dbReference>
<evidence type="ECO:0000256" key="15">
    <source>
        <dbReference type="ARBA" id="ARBA00022989"/>
    </source>
</evidence>
<evidence type="ECO:0000256" key="16">
    <source>
        <dbReference type="ARBA" id="ARBA00023136"/>
    </source>
</evidence>
<dbReference type="PANTHER" id="PTHR30009">
    <property type="entry name" value="CYTOCHROME C-TYPE SYNTHESIS PROTEIN AND PTS TRANSMEMBRANE COMPONENT"/>
    <property type="match status" value="1"/>
</dbReference>
<dbReference type="NCBIfam" id="TIGR00826">
    <property type="entry name" value="EIIB_glc"/>
    <property type="match status" value="1"/>
</dbReference>
<gene>
    <name evidence="29" type="ORF">CUN67_05395</name>
</gene>
<dbReference type="PROSITE" id="PS01035">
    <property type="entry name" value="PTS_EIIB_TYPE_1_CYS"/>
    <property type="match status" value="1"/>
</dbReference>
<comment type="catalytic activity">
    <reaction evidence="23">
        <text>N(pros)-phospho-L-histidyl-[protein] + D-glucose(out) = D-glucose 6-phosphate(in) + L-histidyl-[protein]</text>
        <dbReference type="Rhea" id="RHEA:33367"/>
        <dbReference type="Rhea" id="RHEA-COMP:9745"/>
        <dbReference type="Rhea" id="RHEA-COMP:9746"/>
        <dbReference type="ChEBI" id="CHEBI:4167"/>
        <dbReference type="ChEBI" id="CHEBI:29979"/>
        <dbReference type="ChEBI" id="CHEBI:61548"/>
        <dbReference type="ChEBI" id="CHEBI:64837"/>
        <dbReference type="EC" id="2.7.1.199"/>
    </reaction>
</comment>
<evidence type="ECO:0000256" key="12">
    <source>
        <dbReference type="ARBA" id="ARBA00022692"/>
    </source>
</evidence>
<feature type="active site" description="Phosphocysteine intermediate; for EIIB activity" evidence="24">
    <location>
        <position position="440"/>
    </location>
</feature>
<evidence type="ECO:0000256" key="9">
    <source>
        <dbReference type="ARBA" id="ARBA00022597"/>
    </source>
</evidence>
<dbReference type="NCBIfam" id="TIGR01998">
    <property type="entry name" value="PTS-II-BC-nag"/>
    <property type="match status" value="1"/>
</dbReference>
<dbReference type="GO" id="GO:0015572">
    <property type="term" value="F:N-acetylglucosamine transmembrane transporter activity"/>
    <property type="evidence" value="ECO:0007669"/>
    <property type="project" value="InterPro"/>
</dbReference>
<proteinExistence type="predicted"/>
<dbReference type="PROSITE" id="PS00371">
    <property type="entry name" value="PTS_EIIA_TYPE_1_HIS"/>
    <property type="match status" value="1"/>
</dbReference>
<dbReference type="InterPro" id="IPR010974">
    <property type="entry name" value="PTS_IIBC_nag"/>
</dbReference>
<keyword evidence="6" id="KW-1003">Cell membrane</keyword>
<keyword evidence="8" id="KW-0597">Phosphoprotein</keyword>
<comment type="function">
    <text evidence="18">The phosphoenolpyruvate-dependent sugar phosphotransferase system (sugar PTS), a major carbohydrate active transport system, catalyzes the phosphorylation of incoming sugar substrates concomitantly with their translocation across the cell membrane. The enzyme II complex composed of PtsG and Crr is involved in glucose transport.</text>
</comment>
<dbReference type="GO" id="GO:0009401">
    <property type="term" value="P:phosphoenolpyruvate-dependent sugar phosphotransferase system"/>
    <property type="evidence" value="ECO:0007669"/>
    <property type="project" value="UniProtKB-KW"/>
</dbReference>
<dbReference type="FunFam" id="2.70.70.10:FF:000001">
    <property type="entry name" value="PTS system glucose-specific IIA component"/>
    <property type="match status" value="1"/>
</dbReference>
<evidence type="ECO:0000256" key="8">
    <source>
        <dbReference type="ARBA" id="ARBA00022553"/>
    </source>
</evidence>
<dbReference type="GO" id="GO:0090563">
    <property type="term" value="F:protein-phosphocysteine-sugar phosphotransferase activity"/>
    <property type="evidence" value="ECO:0007669"/>
    <property type="project" value="TreeGrafter"/>
</dbReference>
<evidence type="ECO:0000313" key="30">
    <source>
        <dbReference type="Proteomes" id="UP000502005"/>
    </source>
</evidence>
<evidence type="ECO:0000256" key="10">
    <source>
        <dbReference type="ARBA" id="ARBA00022679"/>
    </source>
</evidence>
<evidence type="ECO:0000256" key="22">
    <source>
        <dbReference type="ARBA" id="ARBA00042873"/>
    </source>
</evidence>
<dbReference type="GO" id="GO:0015764">
    <property type="term" value="P:N-acetylglucosamine transport"/>
    <property type="evidence" value="ECO:0007669"/>
    <property type="project" value="TreeGrafter"/>
</dbReference>
<feature type="transmembrane region" description="Helical" evidence="25">
    <location>
        <begin position="257"/>
        <end position="275"/>
    </location>
</feature>
<dbReference type="Pfam" id="PF00358">
    <property type="entry name" value="PTS_EIIA_1"/>
    <property type="match status" value="1"/>
</dbReference>
<dbReference type="InterPro" id="IPR013013">
    <property type="entry name" value="PTS_EIIC_1"/>
</dbReference>
<dbReference type="InterPro" id="IPR018113">
    <property type="entry name" value="PTrfase_EIIB_Cys"/>
</dbReference>
<evidence type="ECO:0000256" key="24">
    <source>
        <dbReference type="PROSITE-ProRule" id="PRU00421"/>
    </source>
</evidence>
<dbReference type="GO" id="GO:0005886">
    <property type="term" value="C:plasma membrane"/>
    <property type="evidence" value="ECO:0007669"/>
    <property type="project" value="UniProtKB-SubCell"/>
</dbReference>
<accession>A0A6B9G8G3</accession>
<evidence type="ECO:0000256" key="5">
    <source>
        <dbReference type="ARBA" id="ARBA00022448"/>
    </source>
</evidence>
<keyword evidence="7" id="KW-0997">Cell inner membrane</keyword>
<dbReference type="EC" id="2.7.1.199" evidence="3"/>
<dbReference type="GO" id="GO:0016301">
    <property type="term" value="F:kinase activity"/>
    <property type="evidence" value="ECO:0007669"/>
    <property type="project" value="UniProtKB-KW"/>
</dbReference>
<dbReference type="Gene3D" id="2.70.70.10">
    <property type="entry name" value="Glucose Permease (Domain IIA)"/>
    <property type="match status" value="1"/>
</dbReference>
<protein>
    <recommendedName>
        <fullName evidence="19">PTS system glucose-specific EIIA component</fullName>
        <ecNumber evidence="3">2.7.1.199</ecNumber>
    </recommendedName>
    <alternativeName>
        <fullName evidence="22">EIIA-Glc</fullName>
    </alternativeName>
    <alternativeName>
        <fullName evidence="17">EIICB-Glc</fullName>
    </alternativeName>
    <alternativeName>
        <fullName evidence="21">EIII-Glc</fullName>
    </alternativeName>
    <alternativeName>
        <fullName evidence="20">Glucose-specific phosphotransferase enzyme IIA component</fullName>
    </alternativeName>
    <alternativeName>
        <fullName evidence="4">PTS system glucose-specific EIICB component</fullName>
    </alternativeName>
</protein>
<dbReference type="SUPFAM" id="SSF51261">
    <property type="entry name" value="Duplicated hybrid motif"/>
    <property type="match status" value="1"/>
</dbReference>
<dbReference type="SUPFAM" id="SSF55604">
    <property type="entry name" value="Glucose permease domain IIB"/>
    <property type="match status" value="1"/>
</dbReference>
<evidence type="ECO:0000256" key="25">
    <source>
        <dbReference type="SAM" id="Phobius"/>
    </source>
</evidence>
<keyword evidence="11" id="KW-0598">Phosphotransferase system</keyword>
<evidence type="ECO:0000256" key="14">
    <source>
        <dbReference type="ARBA" id="ARBA00022833"/>
    </source>
</evidence>
<evidence type="ECO:0000259" key="27">
    <source>
        <dbReference type="PROSITE" id="PS51098"/>
    </source>
</evidence>
<sequence>MSVLGYLQKVGRALMVPVATLPAAAILMGVGYWIDPDSWGAGNALAALLIKSGAAIIEHMSVLFAIGVAYGMSKDKDGAAALTGFVGFLVVTTLCSPAAVAMIQKIPVDQVPAAFGKIENQFVGILVGIISAEVYNRFSHVELPKALSFFSGRRLVPILVSFLMILVAFILMYIWPLVFNGLVSFGEEIQKLGSVGAGVYAFFNRLLIPVGLHHALNSVFWFDVAGINDIPKFLGGAQSIANGTGIPGITGRYQAGFFPIMMFGLPGAALAIYHCARPENRAKVGGIMLAAAFAAFFTGITEPLEFSFMFVAPVLYVIHALLTGLSVFIAASMHWIAGFGFSAGLVDMVLSTRNPLAVHWWMLIPQGLVFFVIYYVVFRFTIRKFNLMTPGRELSADDETDGYDVNVDHSGSNESQTESLARRYIGAVGGSDNLTNIDACITRLRLNVKDSSQVNDSVAKRLGASGVIRLNKQSVQIIVGTQAESIATAMKTVLTKGPVAAAATASVAAAQPAAAQPQAVLNSDKGVIATLLAPVSGDVVALDAVPDEAFASKAVGDGLAIKPTGKTVVAPIAGTIVKIFNTNHAFCLETDNGVEIVVHMGLDTVALEGKGFTRLVEEGATVAAGQPVLEMDLDFLNANARSMISPVVVSNSDDFAGLNLLASGSVMAGETRLYEVKG</sequence>
<feature type="transmembrane region" description="Helical" evidence="25">
    <location>
        <begin position="155"/>
        <end position="175"/>
    </location>
</feature>
<dbReference type="AlphaFoldDB" id="A0A6B9G8G3"/>
<evidence type="ECO:0000256" key="11">
    <source>
        <dbReference type="ARBA" id="ARBA00022683"/>
    </source>
</evidence>
<evidence type="ECO:0000256" key="1">
    <source>
        <dbReference type="ARBA" id="ARBA00001947"/>
    </source>
</evidence>
<evidence type="ECO:0000256" key="23">
    <source>
        <dbReference type="ARBA" id="ARBA00047336"/>
    </source>
</evidence>
<keyword evidence="15 25" id="KW-1133">Transmembrane helix</keyword>
<evidence type="ECO:0000256" key="3">
    <source>
        <dbReference type="ARBA" id="ARBA00011910"/>
    </source>
</evidence>
<dbReference type="InterPro" id="IPR001127">
    <property type="entry name" value="PTS_EIIA_1_perm"/>
</dbReference>
<evidence type="ECO:0000259" key="28">
    <source>
        <dbReference type="PROSITE" id="PS51103"/>
    </source>
</evidence>
<keyword evidence="14" id="KW-0862">Zinc</keyword>
<keyword evidence="9" id="KW-0762">Sugar transport</keyword>
<feature type="domain" description="PTS EIIB type-1" evidence="27">
    <location>
        <begin position="418"/>
        <end position="500"/>
    </location>
</feature>
<dbReference type="InterPro" id="IPR036878">
    <property type="entry name" value="Glu_permease_IIB"/>
</dbReference>
<evidence type="ECO:0000256" key="13">
    <source>
        <dbReference type="ARBA" id="ARBA00022777"/>
    </source>
</evidence>
<keyword evidence="5" id="KW-0813">Transport</keyword>
<evidence type="ECO:0000256" key="4">
    <source>
        <dbReference type="ARBA" id="ARBA00021468"/>
    </source>
</evidence>
<dbReference type="Pfam" id="PF00367">
    <property type="entry name" value="PTS_EIIB"/>
    <property type="match status" value="1"/>
</dbReference>
<evidence type="ECO:0000256" key="19">
    <source>
        <dbReference type="ARBA" id="ARBA00039163"/>
    </source>
</evidence>
<comment type="cofactor">
    <cofactor evidence="1">
        <name>Zn(2+)</name>
        <dbReference type="ChEBI" id="CHEBI:29105"/>
    </cofactor>
</comment>
<dbReference type="CDD" id="cd00210">
    <property type="entry name" value="PTS_IIA_glc"/>
    <property type="match status" value="1"/>
</dbReference>
<keyword evidence="10" id="KW-0808">Transferase</keyword>
<evidence type="ECO:0000256" key="2">
    <source>
        <dbReference type="ARBA" id="ARBA00004651"/>
    </source>
</evidence>
<dbReference type="RefSeq" id="WP_208714310.1">
    <property type="nucleotide sequence ID" value="NZ_CP024768.1"/>
</dbReference>
<feature type="transmembrane region" description="Helical" evidence="25">
    <location>
        <begin position="358"/>
        <end position="378"/>
    </location>
</feature>
<evidence type="ECO:0000256" key="17">
    <source>
        <dbReference type="ARBA" id="ARBA00032303"/>
    </source>
</evidence>
<evidence type="ECO:0000256" key="21">
    <source>
        <dbReference type="ARBA" id="ARBA00042526"/>
    </source>
</evidence>
<dbReference type="Pfam" id="PF02378">
    <property type="entry name" value="PTS_EIIC"/>
    <property type="match status" value="1"/>
</dbReference>
<dbReference type="GO" id="GO:0008982">
    <property type="term" value="F:protein-N(PI)-phosphohistidine-sugar phosphotransferase activity"/>
    <property type="evidence" value="ECO:0007669"/>
    <property type="project" value="InterPro"/>
</dbReference>
<evidence type="ECO:0000313" key="29">
    <source>
        <dbReference type="EMBL" id="QGY28396.1"/>
    </source>
</evidence>
<dbReference type="InterPro" id="IPR001996">
    <property type="entry name" value="PTS_IIB_1"/>
</dbReference>
<feature type="transmembrane region" description="Helical" evidence="25">
    <location>
        <begin position="282"/>
        <end position="300"/>
    </location>
</feature>
<dbReference type="Gene3D" id="3.30.1360.60">
    <property type="entry name" value="Glucose permease domain IIB"/>
    <property type="match status" value="1"/>
</dbReference>